<evidence type="ECO:0000256" key="5">
    <source>
        <dbReference type="ARBA" id="ARBA00022692"/>
    </source>
</evidence>
<evidence type="ECO:0000256" key="2">
    <source>
        <dbReference type="ARBA" id="ARBA00004651"/>
    </source>
</evidence>
<dbReference type="eggNOG" id="ENOG502RF3K">
    <property type="taxonomic scope" value="Eukaryota"/>
</dbReference>
<reference evidence="16" key="1">
    <citation type="submission" date="2025-08" db="UniProtKB">
        <authorList>
            <consortium name="RefSeq"/>
        </authorList>
    </citation>
    <scope>IDENTIFICATION</scope>
</reference>
<evidence type="ECO:0000256" key="9">
    <source>
        <dbReference type="ARBA" id="ARBA00023136"/>
    </source>
</evidence>
<dbReference type="PANTHER" id="PTHR48018">
    <property type="entry name" value="OLFACTORY RECEPTOR"/>
    <property type="match status" value="1"/>
</dbReference>
<dbReference type="GeneID" id="102381086"/>
<gene>
    <name evidence="16" type="primary">LOC102381086</name>
</gene>
<evidence type="ECO:0000256" key="10">
    <source>
        <dbReference type="ARBA" id="ARBA00023170"/>
    </source>
</evidence>
<feature type="domain" description="G-protein coupled receptors family 1 profile" evidence="14">
    <location>
        <begin position="41"/>
        <end position="290"/>
    </location>
</feature>
<evidence type="ECO:0000256" key="1">
    <source>
        <dbReference type="ARBA" id="ARBA00002936"/>
    </source>
</evidence>
<evidence type="ECO:0000256" key="6">
    <source>
        <dbReference type="ARBA" id="ARBA00022725"/>
    </source>
</evidence>
<dbReference type="OrthoDB" id="9889152at2759"/>
<feature type="transmembrane region" description="Helical" evidence="13">
    <location>
        <begin position="237"/>
        <end position="261"/>
    </location>
</feature>
<keyword evidence="5 12" id="KW-0812">Transmembrane</keyword>
<keyword evidence="9 13" id="KW-0472">Membrane</keyword>
<feature type="transmembrane region" description="Helical" evidence="13">
    <location>
        <begin position="25"/>
        <end position="48"/>
    </location>
</feature>
<dbReference type="Proteomes" id="UP000189705">
    <property type="component" value="Unplaced"/>
</dbReference>
<comment type="function">
    <text evidence="1">Odorant receptor.</text>
</comment>
<keyword evidence="8 12" id="KW-0297">G-protein coupled receptor</keyword>
<name>A0A1U7S011_ALLSI</name>
<evidence type="ECO:0000256" key="12">
    <source>
        <dbReference type="RuleBase" id="RU000688"/>
    </source>
</evidence>
<sequence>MEKENQSMVTEFSLSGFTVHLELQVHLLGVFLSIYVITVVGNLGMILLIRSDSRLHTPMYFFLSNLSFVDFSLSSCITPKLLINLLADRKVISYAGCLSQFYFYVVFGTTEGFRLAVMAYDRYMAICNPLHYRIAMSHRVCVSLIAGCYLGGIINSAVHTGTMLRLSFCEISVINHFYCEAPPLYAISCTDTNINSMVIFAFTGIIILVTVTSIVVSYTFILATILKIRSAKGRHKAFSTCASHMTAVSLFYGSVAFMYLRPSSKHSQDVDKVASLFYTVVTPMLNPLIYSLRNKEVKDALKRVMKKKRDICM</sequence>
<dbReference type="FunFam" id="1.20.1070.10:FF:000004">
    <property type="entry name" value="Olfactory receptor"/>
    <property type="match status" value="1"/>
</dbReference>
<evidence type="ECO:0000256" key="8">
    <source>
        <dbReference type="ARBA" id="ARBA00023040"/>
    </source>
</evidence>
<dbReference type="KEGG" id="asn:102381086"/>
<feature type="transmembrane region" description="Helical" evidence="13">
    <location>
        <begin position="140"/>
        <end position="158"/>
    </location>
</feature>
<evidence type="ECO:0000256" key="4">
    <source>
        <dbReference type="ARBA" id="ARBA00022606"/>
    </source>
</evidence>
<evidence type="ECO:0000259" key="14">
    <source>
        <dbReference type="PROSITE" id="PS50262"/>
    </source>
</evidence>
<dbReference type="GO" id="GO:0004984">
    <property type="term" value="F:olfactory receptor activity"/>
    <property type="evidence" value="ECO:0007669"/>
    <property type="project" value="InterPro"/>
</dbReference>
<comment type="similarity">
    <text evidence="12">Belongs to the G-protein coupled receptor 1 family.</text>
</comment>
<comment type="subcellular location">
    <subcellularLocation>
        <location evidence="2 13">Cell membrane</location>
        <topology evidence="2 13">Multi-pass membrane protein</topology>
    </subcellularLocation>
</comment>
<evidence type="ECO:0000256" key="3">
    <source>
        <dbReference type="ARBA" id="ARBA00022475"/>
    </source>
</evidence>
<dbReference type="PRINTS" id="PR00237">
    <property type="entry name" value="GPCRRHODOPSN"/>
</dbReference>
<feature type="transmembrane region" description="Helical" evidence="13">
    <location>
        <begin position="198"/>
        <end position="225"/>
    </location>
</feature>
<evidence type="ECO:0000313" key="16">
    <source>
        <dbReference type="RefSeq" id="XP_006032310.1"/>
    </source>
</evidence>
<dbReference type="PROSITE" id="PS00237">
    <property type="entry name" value="G_PROTEIN_RECEP_F1_1"/>
    <property type="match status" value="1"/>
</dbReference>
<feature type="transmembrane region" description="Helical" evidence="13">
    <location>
        <begin position="273"/>
        <end position="292"/>
    </location>
</feature>
<evidence type="ECO:0000313" key="15">
    <source>
        <dbReference type="Proteomes" id="UP000189705"/>
    </source>
</evidence>
<dbReference type="Gene3D" id="1.20.1070.10">
    <property type="entry name" value="Rhodopsin 7-helix transmembrane proteins"/>
    <property type="match status" value="1"/>
</dbReference>
<dbReference type="InterPro" id="IPR000276">
    <property type="entry name" value="GPCR_Rhodpsn"/>
</dbReference>
<proteinExistence type="inferred from homology"/>
<feature type="transmembrane region" description="Helical" evidence="13">
    <location>
        <begin position="101"/>
        <end position="120"/>
    </location>
</feature>
<keyword evidence="10 12" id="KW-0675">Receptor</keyword>
<keyword evidence="3 13" id="KW-1003">Cell membrane</keyword>
<dbReference type="Pfam" id="PF13853">
    <property type="entry name" value="7tm_4"/>
    <property type="match status" value="1"/>
</dbReference>
<dbReference type="GO" id="GO:0004930">
    <property type="term" value="F:G protein-coupled receptor activity"/>
    <property type="evidence" value="ECO:0007669"/>
    <property type="project" value="UniProtKB-KW"/>
</dbReference>
<evidence type="ECO:0000256" key="13">
    <source>
        <dbReference type="RuleBase" id="RU363047"/>
    </source>
</evidence>
<dbReference type="PRINTS" id="PR00245">
    <property type="entry name" value="OLFACTORYR"/>
</dbReference>
<dbReference type="InterPro" id="IPR017452">
    <property type="entry name" value="GPCR_Rhodpsn_7TM"/>
</dbReference>
<dbReference type="RefSeq" id="XP_006032310.1">
    <property type="nucleotide sequence ID" value="XM_006032248.2"/>
</dbReference>
<dbReference type="AlphaFoldDB" id="A0A1U7S011"/>
<dbReference type="GO" id="GO:0005886">
    <property type="term" value="C:plasma membrane"/>
    <property type="evidence" value="ECO:0007669"/>
    <property type="project" value="UniProtKB-SubCell"/>
</dbReference>
<protein>
    <recommendedName>
        <fullName evidence="13">Olfactory receptor</fullName>
    </recommendedName>
</protein>
<dbReference type="InterPro" id="IPR000725">
    <property type="entry name" value="Olfact_rcpt"/>
</dbReference>
<evidence type="ECO:0000256" key="7">
    <source>
        <dbReference type="ARBA" id="ARBA00022989"/>
    </source>
</evidence>
<keyword evidence="6 13" id="KW-0552">Olfaction</keyword>
<dbReference type="CDD" id="cd15408">
    <property type="entry name" value="7tmA_OR5AK3-like"/>
    <property type="match status" value="1"/>
</dbReference>
<keyword evidence="15" id="KW-1185">Reference proteome</keyword>
<keyword evidence="7 13" id="KW-1133">Transmembrane helix</keyword>
<feature type="transmembrane region" description="Helical" evidence="13">
    <location>
        <begin position="60"/>
        <end position="81"/>
    </location>
</feature>
<keyword evidence="11 12" id="KW-0807">Transducer</keyword>
<keyword evidence="4 13" id="KW-0716">Sensory transduction</keyword>
<organism evidence="15 16">
    <name type="scientific">Alligator sinensis</name>
    <name type="common">Chinese alligator</name>
    <dbReference type="NCBI Taxonomy" id="38654"/>
    <lineage>
        <taxon>Eukaryota</taxon>
        <taxon>Metazoa</taxon>
        <taxon>Chordata</taxon>
        <taxon>Craniata</taxon>
        <taxon>Vertebrata</taxon>
        <taxon>Euteleostomi</taxon>
        <taxon>Archelosauria</taxon>
        <taxon>Archosauria</taxon>
        <taxon>Crocodylia</taxon>
        <taxon>Alligatoridae</taxon>
        <taxon>Alligatorinae</taxon>
        <taxon>Alligator</taxon>
    </lineage>
</organism>
<evidence type="ECO:0000256" key="11">
    <source>
        <dbReference type="ARBA" id="ARBA00023224"/>
    </source>
</evidence>
<dbReference type="SUPFAM" id="SSF81321">
    <property type="entry name" value="Family A G protein-coupled receptor-like"/>
    <property type="match status" value="1"/>
</dbReference>
<accession>A0A1U7S011</accession>
<dbReference type="InParanoid" id="A0A1U7S011"/>
<dbReference type="PROSITE" id="PS50262">
    <property type="entry name" value="G_PROTEIN_RECEP_F1_2"/>
    <property type="match status" value="1"/>
</dbReference>